<dbReference type="RefSeq" id="WP_023066551.1">
    <property type="nucleotide sequence ID" value="NZ_AUZM01000024.1"/>
</dbReference>
<reference evidence="3 4" key="1">
    <citation type="journal article" date="2013" name="Front. Microbiol.">
        <title>Comparative genomic analyses of the cyanobacterium, Lyngbya aestuarii BL J, a powerful hydrogen producer.</title>
        <authorList>
            <person name="Kothari A."/>
            <person name="Vaughn M."/>
            <person name="Garcia-Pichel F."/>
        </authorList>
    </citation>
    <scope>NUCLEOTIDE SEQUENCE [LARGE SCALE GENOMIC DNA]</scope>
    <source>
        <strain evidence="3 4">BL J</strain>
    </source>
</reference>
<feature type="region of interest" description="Disordered" evidence="1">
    <location>
        <begin position="72"/>
        <end position="294"/>
    </location>
</feature>
<dbReference type="AlphaFoldDB" id="U7QH44"/>
<feature type="compositionally biased region" description="Acidic residues" evidence="1">
    <location>
        <begin position="169"/>
        <end position="178"/>
    </location>
</feature>
<feature type="compositionally biased region" description="Polar residues" evidence="1">
    <location>
        <begin position="95"/>
        <end position="111"/>
    </location>
</feature>
<protein>
    <recommendedName>
        <fullName evidence="5">Lipopolysaccharide assembly protein A domain-containing protein</fullName>
    </recommendedName>
</protein>
<proteinExistence type="predicted"/>
<accession>U7QH44</accession>
<evidence type="ECO:0000313" key="3">
    <source>
        <dbReference type="EMBL" id="ERT07218.1"/>
    </source>
</evidence>
<keyword evidence="2" id="KW-0472">Membrane</keyword>
<dbReference type="EMBL" id="AUZM01000024">
    <property type="protein sequence ID" value="ERT07218.1"/>
    <property type="molecule type" value="Genomic_DNA"/>
</dbReference>
<gene>
    <name evidence="3" type="ORF">M595_2782</name>
</gene>
<feature type="transmembrane region" description="Helical" evidence="2">
    <location>
        <begin position="43"/>
        <end position="64"/>
    </location>
</feature>
<keyword evidence="2" id="KW-0812">Transmembrane</keyword>
<evidence type="ECO:0000256" key="1">
    <source>
        <dbReference type="SAM" id="MobiDB-lite"/>
    </source>
</evidence>
<feature type="compositionally biased region" description="Basic and acidic residues" evidence="1">
    <location>
        <begin position="183"/>
        <end position="207"/>
    </location>
</feature>
<keyword evidence="2" id="KW-1133">Transmembrane helix</keyword>
<name>U7QH44_9CYAN</name>
<feature type="compositionally biased region" description="Acidic residues" evidence="1">
    <location>
        <begin position="253"/>
        <end position="273"/>
    </location>
</feature>
<dbReference type="PATRIC" id="fig|1348334.3.peg.2694"/>
<organism evidence="3 4">
    <name type="scientific">Lyngbya aestuarii BL J</name>
    <dbReference type="NCBI Taxonomy" id="1348334"/>
    <lineage>
        <taxon>Bacteria</taxon>
        <taxon>Bacillati</taxon>
        <taxon>Cyanobacteriota</taxon>
        <taxon>Cyanophyceae</taxon>
        <taxon>Oscillatoriophycideae</taxon>
        <taxon>Oscillatoriales</taxon>
        <taxon>Microcoleaceae</taxon>
        <taxon>Lyngbya</taxon>
    </lineage>
</organism>
<comment type="caution">
    <text evidence="3">The sequence shown here is derived from an EMBL/GenBank/DDBJ whole genome shotgun (WGS) entry which is preliminary data.</text>
</comment>
<dbReference type="Proteomes" id="UP000017127">
    <property type="component" value="Unassembled WGS sequence"/>
</dbReference>
<evidence type="ECO:0000313" key="4">
    <source>
        <dbReference type="Proteomes" id="UP000017127"/>
    </source>
</evidence>
<evidence type="ECO:0000256" key="2">
    <source>
        <dbReference type="SAM" id="Phobius"/>
    </source>
</evidence>
<evidence type="ECO:0008006" key="5">
    <source>
        <dbReference type="Google" id="ProtNLM"/>
    </source>
</evidence>
<feature type="compositionally biased region" description="Acidic residues" evidence="1">
    <location>
        <begin position="143"/>
        <end position="153"/>
    </location>
</feature>
<keyword evidence="4" id="KW-1185">Reference proteome</keyword>
<feature type="compositionally biased region" description="Basic and acidic residues" evidence="1">
    <location>
        <begin position="274"/>
        <end position="294"/>
    </location>
</feature>
<sequence length="294" mass="32431">MSVANLVIFLIAVAGLALLVAQNLSPSVSLVFLGTQSPAFPLSFWIVMAISVGVILSLLIWGLFQLSGSGSTVARSSPSRSPKPPVQPPTGFTPEPTSSYSAGQNPPNTTKTSTGYSPPPPRSTTSATDDWETEVRPIRQSWDEEDWGLDEEESIHSTPSQTAWKEQEGSSDLDDSEPTSEASEQRSSNDLDSEYSRRDHYEVEQKPKQQSWSGSVYSYGYREGEDTGVGKSESVYDADYRIITPPPPATEIQDQEEEEEDWELQESEADPEESSSRSTDEQSQTNDDRRSTEY</sequence>
<dbReference type="OrthoDB" id="428681at2"/>